<feature type="compositionally biased region" description="Polar residues" evidence="1">
    <location>
        <begin position="90"/>
        <end position="103"/>
    </location>
</feature>
<dbReference type="AlphaFoldDB" id="A0AAV5WXQ4"/>
<feature type="region of interest" description="Disordered" evidence="1">
    <location>
        <begin position="90"/>
        <end position="114"/>
    </location>
</feature>
<accession>A0AAV5WXQ4</accession>
<feature type="compositionally biased region" description="Basic and acidic residues" evidence="1">
    <location>
        <begin position="104"/>
        <end position="114"/>
    </location>
</feature>
<reference evidence="2" key="1">
    <citation type="submission" date="2023-10" db="EMBL/GenBank/DDBJ databases">
        <title>Genome assembly of Pristionchus species.</title>
        <authorList>
            <person name="Yoshida K."/>
            <person name="Sommer R.J."/>
        </authorList>
    </citation>
    <scope>NUCLEOTIDE SEQUENCE</scope>
    <source>
        <strain evidence="2">RS5133</strain>
    </source>
</reference>
<comment type="caution">
    <text evidence="2">The sequence shown here is derived from an EMBL/GenBank/DDBJ whole genome shotgun (WGS) entry which is preliminary data.</text>
</comment>
<name>A0AAV5WXQ4_9BILA</name>
<dbReference type="Gene3D" id="2.30.29.230">
    <property type="match status" value="1"/>
</dbReference>
<dbReference type="Proteomes" id="UP001432322">
    <property type="component" value="Unassembled WGS sequence"/>
</dbReference>
<evidence type="ECO:0000313" key="3">
    <source>
        <dbReference type="Proteomes" id="UP001432322"/>
    </source>
</evidence>
<evidence type="ECO:0000313" key="2">
    <source>
        <dbReference type="EMBL" id="GMT35792.1"/>
    </source>
</evidence>
<keyword evidence="3" id="KW-1185">Reference proteome</keyword>
<organism evidence="2 3">
    <name type="scientific">Pristionchus fissidentatus</name>
    <dbReference type="NCBI Taxonomy" id="1538716"/>
    <lineage>
        <taxon>Eukaryota</taxon>
        <taxon>Metazoa</taxon>
        <taxon>Ecdysozoa</taxon>
        <taxon>Nematoda</taxon>
        <taxon>Chromadorea</taxon>
        <taxon>Rhabditida</taxon>
        <taxon>Rhabditina</taxon>
        <taxon>Diplogasteromorpha</taxon>
        <taxon>Diplogasteroidea</taxon>
        <taxon>Neodiplogasteridae</taxon>
        <taxon>Pristionchus</taxon>
    </lineage>
</organism>
<protein>
    <submittedName>
        <fullName evidence="2">Uncharacterized protein</fullName>
    </submittedName>
</protein>
<gene>
    <name evidence="2" type="ORF">PFISCL1PPCAC_27089</name>
</gene>
<proteinExistence type="predicted"/>
<dbReference type="EMBL" id="BTSY01000007">
    <property type="protein sequence ID" value="GMT35792.1"/>
    <property type="molecule type" value="Genomic_DNA"/>
</dbReference>
<sequence length="114" mass="12488">MSAFGGFIKKAQDALSNLRGGSNFFEGKNGDVVYSKNNVCVHEVVKNDENGETKEESIVHSPGYLTIHCQNDEETGVTLILQWLPNSTLHKNPASIRSVSPRGQSDRSELANLN</sequence>
<evidence type="ECO:0000256" key="1">
    <source>
        <dbReference type="SAM" id="MobiDB-lite"/>
    </source>
</evidence>
<feature type="non-terminal residue" evidence="2">
    <location>
        <position position="114"/>
    </location>
</feature>